<dbReference type="EMBL" id="LLXJ01001847">
    <property type="protein sequence ID" value="PKC00517.1"/>
    <property type="molecule type" value="Genomic_DNA"/>
</dbReference>
<dbReference type="Proteomes" id="UP000232722">
    <property type="component" value="Unassembled WGS sequence"/>
</dbReference>
<reference evidence="2 3" key="2">
    <citation type="submission" date="2017-09" db="EMBL/GenBank/DDBJ databases">
        <title>Extensive intraspecific genome diversity in a model arbuscular mycorrhizal fungus.</title>
        <authorList>
            <person name="Chen E.C."/>
            <person name="Morin E."/>
            <person name="Beaudet D."/>
            <person name="Noel J."/>
            <person name="Ndikumana S."/>
            <person name="Charron P."/>
            <person name="St-Onge C."/>
            <person name="Giorgi J."/>
            <person name="Grigoriev I.V."/>
            <person name="Roux C."/>
            <person name="Martin F.M."/>
            <person name="Corradi N."/>
        </authorList>
    </citation>
    <scope>NUCLEOTIDE SEQUENCE [LARGE SCALE GENOMIC DNA]</scope>
    <source>
        <strain evidence="2 3">A5</strain>
    </source>
</reference>
<feature type="compositionally biased region" description="Basic and acidic residues" evidence="1">
    <location>
        <begin position="171"/>
        <end position="181"/>
    </location>
</feature>
<protein>
    <submittedName>
        <fullName evidence="2">Uncharacterized protein</fullName>
    </submittedName>
</protein>
<accession>A0A2N0P133</accession>
<feature type="region of interest" description="Disordered" evidence="1">
    <location>
        <begin position="112"/>
        <end position="131"/>
    </location>
</feature>
<dbReference type="VEuPathDB" id="FungiDB:RhiirA1_468956"/>
<proteinExistence type="predicted"/>
<evidence type="ECO:0000313" key="2">
    <source>
        <dbReference type="EMBL" id="PKC00517.1"/>
    </source>
</evidence>
<organism evidence="2 3">
    <name type="scientific">Rhizophagus irregularis</name>
    <dbReference type="NCBI Taxonomy" id="588596"/>
    <lineage>
        <taxon>Eukaryota</taxon>
        <taxon>Fungi</taxon>
        <taxon>Fungi incertae sedis</taxon>
        <taxon>Mucoromycota</taxon>
        <taxon>Glomeromycotina</taxon>
        <taxon>Glomeromycetes</taxon>
        <taxon>Glomerales</taxon>
        <taxon>Glomeraceae</taxon>
        <taxon>Rhizophagus</taxon>
    </lineage>
</organism>
<evidence type="ECO:0000313" key="3">
    <source>
        <dbReference type="Proteomes" id="UP000232722"/>
    </source>
</evidence>
<reference evidence="2 3" key="1">
    <citation type="submission" date="2016-04" db="EMBL/GenBank/DDBJ databases">
        <title>Genome analyses suggest a sexual origin of heterokaryosis in a supposedly ancient asexual fungus.</title>
        <authorList>
            <person name="Ropars J."/>
            <person name="Sedzielewska K."/>
            <person name="Noel J."/>
            <person name="Charron P."/>
            <person name="Farinelli L."/>
            <person name="Marton T."/>
            <person name="Kruger M."/>
            <person name="Pelin A."/>
            <person name="Brachmann A."/>
            <person name="Corradi N."/>
        </authorList>
    </citation>
    <scope>NUCLEOTIDE SEQUENCE [LARGE SCALE GENOMIC DNA]</scope>
    <source>
        <strain evidence="2 3">A5</strain>
    </source>
</reference>
<sequence length="248" mass="29637">MNGRIKQILLYKIHKNLQNDRRQSFTERKEYNKIHKSLFDGFEGLEHNHLFNFYDIDNDEDDIKFSLTTYEQKHLLGDNPFFRPGCFLKKIAAKERTNKRLTDDIRRIVRENFSEGSATNEPINSSQPHNKKLLQDWKEKKRSLEKDLEDKTRQDKEMEVITKERIKLQEKKDENLEEKQKASRNSKTSKPESKTKCQQAAPKVQKEIIDTRIKKRKIDEILVQTTSDDDYLDKYFANHVAYWKDAEI</sequence>
<dbReference type="AlphaFoldDB" id="A0A2N0P133"/>
<feature type="compositionally biased region" description="Polar residues" evidence="1">
    <location>
        <begin position="114"/>
        <end position="128"/>
    </location>
</feature>
<evidence type="ECO:0000256" key="1">
    <source>
        <dbReference type="SAM" id="MobiDB-lite"/>
    </source>
</evidence>
<gene>
    <name evidence="2" type="ORF">RhiirA5_428062</name>
</gene>
<dbReference type="VEuPathDB" id="FungiDB:FUN_014132"/>
<name>A0A2N0P133_9GLOM</name>
<feature type="region of interest" description="Disordered" evidence="1">
    <location>
        <begin position="171"/>
        <end position="205"/>
    </location>
</feature>
<comment type="caution">
    <text evidence="2">The sequence shown here is derived from an EMBL/GenBank/DDBJ whole genome shotgun (WGS) entry which is preliminary data.</text>
</comment>